<reference evidence="2" key="2">
    <citation type="submission" date="2021-02" db="EMBL/GenBank/DDBJ databases">
        <authorList>
            <person name="Kimball J.A."/>
            <person name="Haas M.W."/>
            <person name="Macchietto M."/>
            <person name="Kono T."/>
            <person name="Duquette J."/>
            <person name="Shao M."/>
        </authorList>
    </citation>
    <scope>NUCLEOTIDE SEQUENCE</scope>
    <source>
        <tissue evidence="2">Fresh leaf tissue</tissue>
    </source>
</reference>
<dbReference type="Proteomes" id="UP000729402">
    <property type="component" value="Unassembled WGS sequence"/>
</dbReference>
<evidence type="ECO:0000313" key="3">
    <source>
        <dbReference type="Proteomes" id="UP000729402"/>
    </source>
</evidence>
<sequence>MTGGNEATEEDDDEALSMIIRRTKQNKRKHILAKAVGRPESEWSFIGEIEISLPFFDRLGIDSTIIVSDFEAVRRGGYAAYAGPEVQVVGRRACAYVAVGVLRPTPSRTAKAKAPKKRSMSDLFMVAPSLTLPPPTDPSGGNEVTDEDDDEDLCVIIRRTKHMKRKRKLDETVAVAAAAAVGRPERI</sequence>
<evidence type="ECO:0000256" key="1">
    <source>
        <dbReference type="SAM" id="MobiDB-lite"/>
    </source>
</evidence>
<keyword evidence="3" id="KW-1185">Reference proteome</keyword>
<organism evidence="2 3">
    <name type="scientific">Zizania palustris</name>
    <name type="common">Northern wild rice</name>
    <dbReference type="NCBI Taxonomy" id="103762"/>
    <lineage>
        <taxon>Eukaryota</taxon>
        <taxon>Viridiplantae</taxon>
        <taxon>Streptophyta</taxon>
        <taxon>Embryophyta</taxon>
        <taxon>Tracheophyta</taxon>
        <taxon>Spermatophyta</taxon>
        <taxon>Magnoliopsida</taxon>
        <taxon>Liliopsida</taxon>
        <taxon>Poales</taxon>
        <taxon>Poaceae</taxon>
        <taxon>BOP clade</taxon>
        <taxon>Oryzoideae</taxon>
        <taxon>Oryzeae</taxon>
        <taxon>Zizaniinae</taxon>
        <taxon>Zizania</taxon>
    </lineage>
</organism>
<protein>
    <submittedName>
        <fullName evidence="2">Uncharacterized protein</fullName>
    </submittedName>
</protein>
<dbReference type="AlphaFoldDB" id="A0A8J5RP91"/>
<name>A0A8J5RP91_ZIZPA</name>
<reference evidence="2" key="1">
    <citation type="journal article" date="2021" name="bioRxiv">
        <title>Whole Genome Assembly and Annotation of Northern Wild Rice, Zizania palustris L., Supports a Whole Genome Duplication in the Zizania Genus.</title>
        <authorList>
            <person name="Haas M."/>
            <person name="Kono T."/>
            <person name="Macchietto M."/>
            <person name="Millas R."/>
            <person name="McGilp L."/>
            <person name="Shao M."/>
            <person name="Duquette J."/>
            <person name="Hirsch C.N."/>
            <person name="Kimball J."/>
        </authorList>
    </citation>
    <scope>NUCLEOTIDE SEQUENCE</scope>
    <source>
        <tissue evidence="2">Fresh leaf tissue</tissue>
    </source>
</reference>
<comment type="caution">
    <text evidence="2">The sequence shown here is derived from an EMBL/GenBank/DDBJ whole genome shotgun (WGS) entry which is preliminary data.</text>
</comment>
<feature type="region of interest" description="Disordered" evidence="1">
    <location>
        <begin position="129"/>
        <end position="148"/>
    </location>
</feature>
<accession>A0A8J5RP91</accession>
<dbReference type="EMBL" id="JAAALK010000288">
    <property type="protein sequence ID" value="KAG8052932.1"/>
    <property type="molecule type" value="Genomic_DNA"/>
</dbReference>
<proteinExistence type="predicted"/>
<gene>
    <name evidence="2" type="ORF">GUJ93_ZPchr0001g30622</name>
</gene>
<evidence type="ECO:0000313" key="2">
    <source>
        <dbReference type="EMBL" id="KAG8052932.1"/>
    </source>
</evidence>